<proteinExistence type="predicted"/>
<sequence length="193" mass="20219">MGRFPEPCSHGGGGDSGDDDRAEQEPRIHALVSFVSDDAVVYHDVPFAGLDPVPTLVGGVMGQVPAAAPHVASRLGGRGGVFALPGSSREGLLVSVHFDDLDFDGVKEIIVGTVSGAVLIYKAVPGRGYVLVWKRRFPAPVYGIFSVDINCDGANELVVVTLLGVHVLQPNLAHIRATLLHRLASRVQGAASP</sequence>
<dbReference type="Proteomes" id="UP001140234">
    <property type="component" value="Unassembled WGS sequence"/>
</dbReference>
<keyword evidence="2" id="KW-1185">Reference proteome</keyword>
<reference evidence="1" key="1">
    <citation type="submission" date="2022-07" db="EMBL/GenBank/DDBJ databases">
        <title>Phylogenomic reconstructions and comparative analyses of Kickxellomycotina fungi.</title>
        <authorList>
            <person name="Reynolds N.K."/>
            <person name="Stajich J.E."/>
            <person name="Barry K."/>
            <person name="Grigoriev I.V."/>
            <person name="Crous P."/>
            <person name="Smith M.E."/>
        </authorList>
    </citation>
    <scope>NUCLEOTIDE SEQUENCE</scope>
    <source>
        <strain evidence="1">CBS 109366</strain>
    </source>
</reference>
<gene>
    <name evidence="1" type="ORF">IWQ57_004913</name>
</gene>
<comment type="caution">
    <text evidence="1">The sequence shown here is derived from an EMBL/GenBank/DDBJ whole genome shotgun (WGS) entry which is preliminary data.</text>
</comment>
<name>A0ACC1JQG3_9FUNG</name>
<evidence type="ECO:0000313" key="1">
    <source>
        <dbReference type="EMBL" id="KAJ2765092.1"/>
    </source>
</evidence>
<evidence type="ECO:0000313" key="2">
    <source>
        <dbReference type="Proteomes" id="UP001140234"/>
    </source>
</evidence>
<accession>A0ACC1JQG3</accession>
<organism evidence="1 2">
    <name type="scientific">Coemansia nantahalensis</name>
    <dbReference type="NCBI Taxonomy" id="2789366"/>
    <lineage>
        <taxon>Eukaryota</taxon>
        <taxon>Fungi</taxon>
        <taxon>Fungi incertae sedis</taxon>
        <taxon>Zoopagomycota</taxon>
        <taxon>Kickxellomycotina</taxon>
        <taxon>Kickxellomycetes</taxon>
        <taxon>Kickxellales</taxon>
        <taxon>Kickxellaceae</taxon>
        <taxon>Coemansia</taxon>
    </lineage>
</organism>
<protein>
    <submittedName>
        <fullName evidence="1">Uncharacterized protein</fullName>
    </submittedName>
</protein>
<dbReference type="EMBL" id="JANBUJ010002123">
    <property type="protein sequence ID" value="KAJ2765092.1"/>
    <property type="molecule type" value="Genomic_DNA"/>
</dbReference>